<reference evidence="1 2" key="1">
    <citation type="journal article" date="2015" name="Science">
        <title>Genetic determinants of in vivo fitness and diet responsiveness in multiple human gut Bacteroides.</title>
        <authorList>
            <person name="Wu M."/>
            <person name="McNulty N.P."/>
            <person name="Rodionov D.A."/>
            <person name="Khoroshkin M.S."/>
            <person name="Griffin N.W."/>
            <person name="Cheng J."/>
            <person name="Latreille P."/>
            <person name="Kerstetter R.A."/>
            <person name="Terrapon N."/>
            <person name="Henrissat B."/>
            <person name="Osterman A.L."/>
            <person name="Gordon J.I."/>
        </authorList>
    </citation>
    <scope>NUCLEOTIDE SEQUENCE [LARGE SCALE GENOMIC DNA]</scope>
    <source>
        <strain evidence="1 2">WH2</strain>
    </source>
</reference>
<organism evidence="1 2">
    <name type="scientific">Bacteroides cellulosilyticus</name>
    <dbReference type="NCBI Taxonomy" id="246787"/>
    <lineage>
        <taxon>Bacteria</taxon>
        <taxon>Pseudomonadati</taxon>
        <taxon>Bacteroidota</taxon>
        <taxon>Bacteroidia</taxon>
        <taxon>Bacteroidales</taxon>
        <taxon>Bacteroidaceae</taxon>
        <taxon>Bacteroides</taxon>
    </lineage>
</organism>
<dbReference type="PATRIC" id="fig|246787.4.peg.1833"/>
<proteinExistence type="predicted"/>
<gene>
    <name evidence="1" type="ORF">BcellWH2_01778</name>
</gene>
<dbReference type="KEGG" id="bcel:BcellWH2_01778"/>
<sequence length="48" mass="5454">MGTNSLIFVFSGFTAKKSTNFSFRPSFEIVEKTYSGDFFVDIIGLDEY</sequence>
<evidence type="ECO:0000313" key="2">
    <source>
        <dbReference type="Proteomes" id="UP000061809"/>
    </source>
</evidence>
<dbReference type="EMBL" id="CP012801">
    <property type="protein sequence ID" value="ALJ59031.1"/>
    <property type="molecule type" value="Genomic_DNA"/>
</dbReference>
<protein>
    <submittedName>
        <fullName evidence="1">Uncharacterized protein</fullName>
    </submittedName>
</protein>
<dbReference type="AlphaFoldDB" id="A0A0P0GDN7"/>
<accession>A0A0P0GDN7</accession>
<name>A0A0P0GDN7_9BACE</name>
<evidence type="ECO:0000313" key="1">
    <source>
        <dbReference type="EMBL" id="ALJ59031.1"/>
    </source>
</evidence>
<dbReference type="Proteomes" id="UP000061809">
    <property type="component" value="Chromosome"/>
</dbReference>